<dbReference type="VEuPathDB" id="FungiDB:BLGHR1_16088"/>
<protein>
    <submittedName>
        <fullName evidence="1">Uncharacterized protein</fullName>
    </submittedName>
</protein>
<sequence length="59" mass="6211">MVQLAYPAARRGNCRGFIGSISTKGANRKALDVADGTNNLIQGVSRAHSPAAQPKHHVT</sequence>
<evidence type="ECO:0000313" key="1">
    <source>
        <dbReference type="EMBL" id="SZF05287.1"/>
    </source>
</evidence>
<name>A0A383UZE4_BLUHO</name>
<gene>
    <name evidence="1" type="ORF">BLGHR1_16088</name>
</gene>
<reference evidence="1 2" key="1">
    <citation type="submission" date="2017-11" db="EMBL/GenBank/DDBJ databases">
        <authorList>
            <person name="Kracher B."/>
        </authorList>
    </citation>
    <scope>NUCLEOTIDE SEQUENCE [LARGE SCALE GENOMIC DNA]</scope>
    <source>
        <strain evidence="1 2">RACE1</strain>
    </source>
</reference>
<dbReference type="EMBL" id="UNSH01000074">
    <property type="protein sequence ID" value="SZF05287.1"/>
    <property type="molecule type" value="Genomic_DNA"/>
</dbReference>
<evidence type="ECO:0000313" key="2">
    <source>
        <dbReference type="Proteomes" id="UP000275772"/>
    </source>
</evidence>
<organism evidence="1 2">
    <name type="scientific">Blumeria hordei</name>
    <name type="common">Barley powdery mildew</name>
    <name type="synonym">Blumeria graminis f. sp. hordei</name>
    <dbReference type="NCBI Taxonomy" id="2867405"/>
    <lineage>
        <taxon>Eukaryota</taxon>
        <taxon>Fungi</taxon>
        <taxon>Dikarya</taxon>
        <taxon>Ascomycota</taxon>
        <taxon>Pezizomycotina</taxon>
        <taxon>Leotiomycetes</taxon>
        <taxon>Erysiphales</taxon>
        <taxon>Erysiphaceae</taxon>
        <taxon>Blumeria</taxon>
    </lineage>
</organism>
<accession>A0A383UZE4</accession>
<dbReference type="AlphaFoldDB" id="A0A383UZE4"/>
<dbReference type="Proteomes" id="UP000275772">
    <property type="component" value="Unassembled WGS sequence"/>
</dbReference>
<proteinExistence type="predicted"/>